<evidence type="ECO:0000256" key="1">
    <source>
        <dbReference type="SAM" id="Phobius"/>
    </source>
</evidence>
<dbReference type="AlphaFoldDB" id="A0A391NSM0"/>
<gene>
    <name evidence="2" type="ORF">KIPB_007697</name>
</gene>
<keyword evidence="1" id="KW-0812">Transmembrane</keyword>
<evidence type="ECO:0000313" key="2">
    <source>
        <dbReference type="EMBL" id="GCA63076.1"/>
    </source>
</evidence>
<keyword evidence="1" id="KW-1133">Transmembrane helix</keyword>
<name>A0A391NSM0_9EUKA</name>
<keyword evidence="3" id="KW-1185">Reference proteome</keyword>
<comment type="caution">
    <text evidence="2">The sequence shown here is derived from an EMBL/GenBank/DDBJ whole genome shotgun (WGS) entry which is preliminary data.</text>
</comment>
<dbReference type="EMBL" id="BDIP01002221">
    <property type="protein sequence ID" value="GCA63076.1"/>
    <property type="molecule type" value="Genomic_DNA"/>
</dbReference>
<dbReference type="Proteomes" id="UP000265618">
    <property type="component" value="Unassembled WGS sequence"/>
</dbReference>
<protein>
    <submittedName>
        <fullName evidence="2">Uncharacterized protein</fullName>
    </submittedName>
</protein>
<accession>A0A391NSM0</accession>
<proteinExistence type="predicted"/>
<reference evidence="2 3" key="1">
    <citation type="journal article" date="2018" name="PLoS ONE">
        <title>The draft genome of Kipferlia bialata reveals reductive genome evolution in fornicate parasites.</title>
        <authorList>
            <person name="Tanifuji G."/>
            <person name="Takabayashi S."/>
            <person name="Kume K."/>
            <person name="Takagi M."/>
            <person name="Nakayama T."/>
            <person name="Kamikawa R."/>
            <person name="Inagaki Y."/>
            <person name="Hashimoto T."/>
        </authorList>
    </citation>
    <scope>NUCLEOTIDE SEQUENCE [LARGE SCALE GENOMIC DNA]</scope>
    <source>
        <strain evidence="2">NY0173</strain>
    </source>
</reference>
<sequence length="88" mass="10222">MHSLFRALTLSFVVYLYPFVCKGRMTLFLLLLYFNPLGTVRHTQAFRASMSVSDLARDLRITHVIEVTDCLADVDKDWLDSRLTKIVR</sequence>
<organism evidence="2 3">
    <name type="scientific">Kipferlia bialata</name>
    <dbReference type="NCBI Taxonomy" id="797122"/>
    <lineage>
        <taxon>Eukaryota</taxon>
        <taxon>Metamonada</taxon>
        <taxon>Carpediemonas-like organisms</taxon>
        <taxon>Kipferlia</taxon>
    </lineage>
</organism>
<evidence type="ECO:0000313" key="3">
    <source>
        <dbReference type="Proteomes" id="UP000265618"/>
    </source>
</evidence>
<keyword evidence="1" id="KW-0472">Membrane</keyword>
<feature type="transmembrane region" description="Helical" evidence="1">
    <location>
        <begin position="12"/>
        <end position="34"/>
    </location>
</feature>